<dbReference type="PANTHER" id="PTHR43617:SF2">
    <property type="entry name" value="UPF0039 PROTEIN SLL0451"/>
    <property type="match status" value="1"/>
</dbReference>
<sequence>MTIDPGPPVHIRPEASGDEDAVRAVTTVAFAPMPFSDGSEPHVIDRLRADGELTLSLVAEDRHGRIIGHIAFSPVVAGGSTVGWYGLGPVSVDPAHQGTGVGRALIEAGLAEMARRGAAGCALIGDPRLYSRFGFVSGALSHEELPPSLVQHLLLREDAAVPVGELRFASAFDHADQS</sequence>
<dbReference type="AlphaFoldDB" id="A0A543ERZ3"/>
<dbReference type="SUPFAM" id="SSF55729">
    <property type="entry name" value="Acyl-CoA N-acyltransferases (Nat)"/>
    <property type="match status" value="1"/>
</dbReference>
<dbReference type="InterPro" id="IPR016181">
    <property type="entry name" value="Acyl_CoA_acyltransferase"/>
</dbReference>
<dbReference type="RefSeq" id="WP_141895399.1">
    <property type="nucleotide sequence ID" value="NZ_BAABLH010000016.1"/>
</dbReference>
<proteinExistence type="predicted"/>
<dbReference type="Proteomes" id="UP000320235">
    <property type="component" value="Unassembled WGS sequence"/>
</dbReference>
<dbReference type="EMBL" id="VFPE01000004">
    <property type="protein sequence ID" value="TQM24351.1"/>
    <property type="molecule type" value="Genomic_DNA"/>
</dbReference>
<accession>A0A543ERZ3</accession>
<evidence type="ECO:0000313" key="3">
    <source>
        <dbReference type="Proteomes" id="UP000320235"/>
    </source>
</evidence>
<keyword evidence="2" id="KW-0808">Transferase</keyword>
<dbReference type="Gene3D" id="3.40.630.30">
    <property type="match status" value="1"/>
</dbReference>
<feature type="domain" description="N-acetyltransferase" evidence="1">
    <location>
        <begin position="9"/>
        <end position="160"/>
    </location>
</feature>
<name>A0A543ERZ3_9MICO</name>
<keyword evidence="3" id="KW-1185">Reference proteome</keyword>
<dbReference type="CDD" id="cd04301">
    <property type="entry name" value="NAT_SF"/>
    <property type="match status" value="1"/>
</dbReference>
<organism evidence="2 3">
    <name type="scientific">Microbacterium kyungheense</name>
    <dbReference type="NCBI Taxonomy" id="1263636"/>
    <lineage>
        <taxon>Bacteria</taxon>
        <taxon>Bacillati</taxon>
        <taxon>Actinomycetota</taxon>
        <taxon>Actinomycetes</taxon>
        <taxon>Micrococcales</taxon>
        <taxon>Microbacteriaceae</taxon>
        <taxon>Microbacterium</taxon>
    </lineage>
</organism>
<reference evidence="2 3" key="1">
    <citation type="submission" date="2019-06" db="EMBL/GenBank/DDBJ databases">
        <title>Sequencing the genomes of 1000 actinobacteria strains.</title>
        <authorList>
            <person name="Klenk H.-P."/>
        </authorList>
    </citation>
    <scope>NUCLEOTIDE SEQUENCE [LARGE SCALE GENOMIC DNA]</scope>
    <source>
        <strain evidence="2 3">DSM 105492</strain>
    </source>
</reference>
<protein>
    <submittedName>
        <fullName evidence="2">Putative acetyltransferase</fullName>
    </submittedName>
</protein>
<gene>
    <name evidence="2" type="ORF">FB391_2864</name>
</gene>
<dbReference type="OrthoDB" id="9797178at2"/>
<dbReference type="InterPro" id="IPR050276">
    <property type="entry name" value="MshD_Acetyltransferase"/>
</dbReference>
<dbReference type="GO" id="GO:0016747">
    <property type="term" value="F:acyltransferase activity, transferring groups other than amino-acyl groups"/>
    <property type="evidence" value="ECO:0007669"/>
    <property type="project" value="InterPro"/>
</dbReference>
<dbReference type="Pfam" id="PF13508">
    <property type="entry name" value="Acetyltransf_7"/>
    <property type="match status" value="1"/>
</dbReference>
<dbReference type="PROSITE" id="PS51186">
    <property type="entry name" value="GNAT"/>
    <property type="match status" value="1"/>
</dbReference>
<evidence type="ECO:0000259" key="1">
    <source>
        <dbReference type="PROSITE" id="PS51186"/>
    </source>
</evidence>
<evidence type="ECO:0000313" key="2">
    <source>
        <dbReference type="EMBL" id="TQM24351.1"/>
    </source>
</evidence>
<dbReference type="InterPro" id="IPR000182">
    <property type="entry name" value="GNAT_dom"/>
</dbReference>
<dbReference type="PANTHER" id="PTHR43617">
    <property type="entry name" value="L-AMINO ACID N-ACETYLTRANSFERASE"/>
    <property type="match status" value="1"/>
</dbReference>
<comment type="caution">
    <text evidence="2">The sequence shown here is derived from an EMBL/GenBank/DDBJ whole genome shotgun (WGS) entry which is preliminary data.</text>
</comment>